<accession>A0A397SUX7</accession>
<protein>
    <recommendedName>
        <fullName evidence="4">J domain-containing protein</fullName>
    </recommendedName>
</protein>
<name>A0A397SUX7_9GLOM</name>
<dbReference type="Gene3D" id="1.10.287.110">
    <property type="entry name" value="DnaJ domain"/>
    <property type="match status" value="1"/>
</dbReference>
<feature type="compositionally biased region" description="Basic and acidic residues" evidence="1">
    <location>
        <begin position="53"/>
        <end position="69"/>
    </location>
</feature>
<dbReference type="AlphaFoldDB" id="A0A397SUX7"/>
<evidence type="ECO:0000313" key="2">
    <source>
        <dbReference type="EMBL" id="RIA89970.1"/>
    </source>
</evidence>
<gene>
    <name evidence="2" type="ORF">C1645_824039</name>
</gene>
<dbReference type="EMBL" id="QKYT01000198">
    <property type="protein sequence ID" value="RIA89970.1"/>
    <property type="molecule type" value="Genomic_DNA"/>
</dbReference>
<dbReference type="InterPro" id="IPR036869">
    <property type="entry name" value="J_dom_sf"/>
</dbReference>
<organism evidence="2 3">
    <name type="scientific">Glomus cerebriforme</name>
    <dbReference type="NCBI Taxonomy" id="658196"/>
    <lineage>
        <taxon>Eukaryota</taxon>
        <taxon>Fungi</taxon>
        <taxon>Fungi incertae sedis</taxon>
        <taxon>Mucoromycota</taxon>
        <taxon>Glomeromycotina</taxon>
        <taxon>Glomeromycetes</taxon>
        <taxon>Glomerales</taxon>
        <taxon>Glomeraceae</taxon>
        <taxon>Glomus</taxon>
    </lineage>
</organism>
<evidence type="ECO:0000256" key="1">
    <source>
        <dbReference type="SAM" id="MobiDB-lite"/>
    </source>
</evidence>
<dbReference type="SUPFAM" id="SSF46565">
    <property type="entry name" value="Chaperone J-domain"/>
    <property type="match status" value="1"/>
</dbReference>
<comment type="caution">
    <text evidence="2">The sequence shown here is derived from an EMBL/GenBank/DDBJ whole genome shotgun (WGS) entry which is preliminary data.</text>
</comment>
<reference evidence="2 3" key="1">
    <citation type="submission" date="2018-06" db="EMBL/GenBank/DDBJ databases">
        <title>Comparative genomics reveals the genomic features of Rhizophagus irregularis, R. cerebriforme, R. diaphanum and Gigaspora rosea, and their symbiotic lifestyle signature.</title>
        <authorList>
            <person name="Morin E."/>
            <person name="San Clemente H."/>
            <person name="Chen E.C.H."/>
            <person name="De La Providencia I."/>
            <person name="Hainaut M."/>
            <person name="Kuo A."/>
            <person name="Kohler A."/>
            <person name="Murat C."/>
            <person name="Tang N."/>
            <person name="Roy S."/>
            <person name="Loubradou J."/>
            <person name="Henrissat B."/>
            <person name="Grigoriev I.V."/>
            <person name="Corradi N."/>
            <person name="Roux C."/>
            <person name="Martin F.M."/>
        </authorList>
    </citation>
    <scope>NUCLEOTIDE SEQUENCE [LARGE SCALE GENOMIC DNA]</scope>
    <source>
        <strain evidence="2 3">DAOM 227022</strain>
    </source>
</reference>
<dbReference type="OrthoDB" id="442087at2759"/>
<sequence length="69" mass="7896">MSKEIITKQDYQILGIEENSSPGKITDAYDKIVLECCPEAIRKNQNREPNQVELEKDSGKNFSHCKPDK</sequence>
<evidence type="ECO:0000313" key="3">
    <source>
        <dbReference type="Proteomes" id="UP000265703"/>
    </source>
</evidence>
<proteinExistence type="predicted"/>
<dbReference type="Proteomes" id="UP000265703">
    <property type="component" value="Unassembled WGS sequence"/>
</dbReference>
<evidence type="ECO:0008006" key="4">
    <source>
        <dbReference type="Google" id="ProtNLM"/>
    </source>
</evidence>
<keyword evidence="3" id="KW-1185">Reference proteome</keyword>
<feature type="region of interest" description="Disordered" evidence="1">
    <location>
        <begin position="44"/>
        <end position="69"/>
    </location>
</feature>